<organism evidence="1">
    <name type="scientific">Rhizophora mucronata</name>
    <name type="common">Asiatic mangrove</name>
    <dbReference type="NCBI Taxonomy" id="61149"/>
    <lineage>
        <taxon>Eukaryota</taxon>
        <taxon>Viridiplantae</taxon>
        <taxon>Streptophyta</taxon>
        <taxon>Embryophyta</taxon>
        <taxon>Tracheophyta</taxon>
        <taxon>Spermatophyta</taxon>
        <taxon>Magnoliopsida</taxon>
        <taxon>eudicotyledons</taxon>
        <taxon>Gunneridae</taxon>
        <taxon>Pentapetalae</taxon>
        <taxon>rosids</taxon>
        <taxon>fabids</taxon>
        <taxon>Malpighiales</taxon>
        <taxon>Rhizophoraceae</taxon>
        <taxon>Rhizophora</taxon>
    </lineage>
</organism>
<name>A0A2P2LDE6_RHIMU</name>
<dbReference type="AlphaFoldDB" id="A0A2P2LDE6"/>
<accession>A0A2P2LDE6</accession>
<dbReference type="EMBL" id="GGEC01035512">
    <property type="protein sequence ID" value="MBX15996.1"/>
    <property type="molecule type" value="Transcribed_RNA"/>
</dbReference>
<evidence type="ECO:0000313" key="1">
    <source>
        <dbReference type="EMBL" id="MBX15996.1"/>
    </source>
</evidence>
<sequence length="33" mass="3789">MDAIKAVKSDVLLQNFDPQRVWTSLIRKLNSCV</sequence>
<proteinExistence type="predicted"/>
<protein>
    <submittedName>
        <fullName evidence="1">Uncharacterized protein</fullName>
    </submittedName>
</protein>
<reference evidence="1" key="1">
    <citation type="submission" date="2018-02" db="EMBL/GenBank/DDBJ databases">
        <title>Rhizophora mucronata_Transcriptome.</title>
        <authorList>
            <person name="Meera S.P."/>
            <person name="Sreeshan A."/>
            <person name="Augustine A."/>
        </authorList>
    </citation>
    <scope>NUCLEOTIDE SEQUENCE</scope>
    <source>
        <tissue evidence="1">Leaf</tissue>
    </source>
</reference>